<dbReference type="AlphaFoldDB" id="A0A4U2YT57"/>
<dbReference type="OrthoDB" id="9790413at2"/>
<dbReference type="InterPro" id="IPR001647">
    <property type="entry name" value="HTH_TetR"/>
</dbReference>
<dbReference type="InterPro" id="IPR009057">
    <property type="entry name" value="Homeodomain-like_sf"/>
</dbReference>
<dbReference type="InterPro" id="IPR050109">
    <property type="entry name" value="HTH-type_TetR-like_transc_reg"/>
</dbReference>
<dbReference type="GO" id="GO:0000976">
    <property type="term" value="F:transcription cis-regulatory region binding"/>
    <property type="evidence" value="ECO:0007669"/>
    <property type="project" value="TreeGrafter"/>
</dbReference>
<dbReference type="GO" id="GO:0003700">
    <property type="term" value="F:DNA-binding transcription factor activity"/>
    <property type="evidence" value="ECO:0007669"/>
    <property type="project" value="TreeGrafter"/>
</dbReference>
<dbReference type="Proteomes" id="UP000307808">
    <property type="component" value="Unassembled WGS sequence"/>
</dbReference>
<dbReference type="PROSITE" id="PS50977">
    <property type="entry name" value="HTH_TETR_2"/>
    <property type="match status" value="1"/>
</dbReference>
<name>A0A4U2YT57_9ACTN</name>
<evidence type="ECO:0000313" key="6">
    <source>
        <dbReference type="Proteomes" id="UP000307808"/>
    </source>
</evidence>
<reference evidence="5 6" key="1">
    <citation type="submission" date="2019-04" db="EMBL/GenBank/DDBJ databases">
        <authorList>
            <person name="Dong K."/>
        </authorList>
    </citation>
    <scope>NUCLEOTIDE SEQUENCE [LARGE SCALE GENOMIC DNA]</scope>
    <source>
        <strain evidence="6">dk3543</strain>
    </source>
</reference>
<protein>
    <submittedName>
        <fullName evidence="5">TetR/AcrR family transcriptional regulator</fullName>
    </submittedName>
</protein>
<proteinExistence type="predicted"/>
<dbReference type="Gene3D" id="1.10.357.10">
    <property type="entry name" value="Tetracycline Repressor, domain 2"/>
    <property type="match status" value="1"/>
</dbReference>
<dbReference type="PANTHER" id="PTHR30055">
    <property type="entry name" value="HTH-TYPE TRANSCRIPTIONAL REGULATOR RUTR"/>
    <property type="match status" value="1"/>
</dbReference>
<evidence type="ECO:0000313" key="5">
    <source>
        <dbReference type="EMBL" id="TKI63822.1"/>
    </source>
</evidence>
<accession>A0A4U2YT57</accession>
<dbReference type="PANTHER" id="PTHR30055:SF209">
    <property type="entry name" value="POSSIBLE TRANSCRIPTIONAL REGULATORY PROTEIN (PROBABLY TETR-FAMILY)"/>
    <property type="match status" value="1"/>
</dbReference>
<feature type="region of interest" description="Disordered" evidence="3">
    <location>
        <begin position="37"/>
        <end position="65"/>
    </location>
</feature>
<keyword evidence="1 2" id="KW-0238">DNA-binding</keyword>
<evidence type="ECO:0000256" key="1">
    <source>
        <dbReference type="ARBA" id="ARBA00023125"/>
    </source>
</evidence>
<dbReference type="Pfam" id="PF00440">
    <property type="entry name" value="TetR_N"/>
    <property type="match status" value="1"/>
</dbReference>
<evidence type="ECO:0000256" key="2">
    <source>
        <dbReference type="PROSITE-ProRule" id="PRU00335"/>
    </source>
</evidence>
<keyword evidence="6" id="KW-1185">Reference proteome</keyword>
<evidence type="ECO:0000256" key="3">
    <source>
        <dbReference type="SAM" id="MobiDB-lite"/>
    </source>
</evidence>
<dbReference type="EMBL" id="SZPY01000001">
    <property type="protein sequence ID" value="TKI63822.1"/>
    <property type="molecule type" value="Genomic_DNA"/>
</dbReference>
<comment type="caution">
    <text evidence="5">The sequence shown here is derived from an EMBL/GenBank/DDBJ whole genome shotgun (WGS) entry which is preliminary data.</text>
</comment>
<organism evidence="5 6">
    <name type="scientific">Nocardioides jishulii</name>
    <dbReference type="NCBI Taxonomy" id="2575440"/>
    <lineage>
        <taxon>Bacteria</taxon>
        <taxon>Bacillati</taxon>
        <taxon>Actinomycetota</taxon>
        <taxon>Actinomycetes</taxon>
        <taxon>Propionibacteriales</taxon>
        <taxon>Nocardioidaceae</taxon>
        <taxon>Nocardioides</taxon>
    </lineage>
</organism>
<gene>
    <name evidence="5" type="ORF">FC770_01145</name>
</gene>
<evidence type="ECO:0000259" key="4">
    <source>
        <dbReference type="PROSITE" id="PS50977"/>
    </source>
</evidence>
<feature type="compositionally biased region" description="Basic and acidic residues" evidence="3">
    <location>
        <begin position="37"/>
        <end position="53"/>
    </location>
</feature>
<feature type="DNA-binding region" description="H-T-H motif" evidence="2">
    <location>
        <begin position="91"/>
        <end position="110"/>
    </location>
</feature>
<feature type="domain" description="HTH tetR-type" evidence="4">
    <location>
        <begin position="68"/>
        <end position="128"/>
    </location>
</feature>
<sequence>MWWNDSCGAPRGHLTGNPVSFGVTWITVNRRSTAHDARGLGAHEVRQDEHVSGAERSYGGRSATERAATRRAQLVAATVELLAREGESGTTMTAICAEAGLTERYFYESFAHRDEAMVAALDAVASEITDVALAAIAASAPDPRAQVTAAITAVVDLFGDAPTKGRVAVVESTGNAALRARRRQALADFADLVGDQAQHIFGGAAWPAQRTRLNGLLFAAGFAEVLASWLTGAVTLSRQELVELGSDLIHAVQQRP</sequence>
<dbReference type="SUPFAM" id="SSF46689">
    <property type="entry name" value="Homeodomain-like"/>
    <property type="match status" value="1"/>
</dbReference>